<comment type="caution">
    <text evidence="3">The sequence shown here is derived from an EMBL/GenBank/DDBJ whole genome shotgun (WGS) entry which is preliminary data.</text>
</comment>
<organism evidence="3 4">
    <name type="scientific">Rhodovulum imhoffii</name>
    <dbReference type="NCBI Taxonomy" id="365340"/>
    <lineage>
        <taxon>Bacteria</taxon>
        <taxon>Pseudomonadati</taxon>
        <taxon>Pseudomonadota</taxon>
        <taxon>Alphaproteobacteria</taxon>
        <taxon>Rhodobacterales</taxon>
        <taxon>Paracoccaceae</taxon>
        <taxon>Rhodovulum</taxon>
    </lineage>
</organism>
<protein>
    <submittedName>
        <fullName evidence="3">Uncharacterized protein YigE (DUF2233 family)</fullName>
    </submittedName>
</protein>
<gene>
    <name evidence="3" type="ORF">C8N32_103194</name>
</gene>
<accession>A0A2T5BV01</accession>
<dbReference type="InterPro" id="IPR018711">
    <property type="entry name" value="NAGPA"/>
</dbReference>
<evidence type="ECO:0000259" key="2">
    <source>
        <dbReference type="Pfam" id="PF09992"/>
    </source>
</evidence>
<dbReference type="Proteomes" id="UP000243859">
    <property type="component" value="Unassembled WGS sequence"/>
</dbReference>
<sequence length="252" mass="27047">MRMRRRPTTALAAFMLAAFMLADIAQAGCREVTHEGRGYTVCSADPTATEIRLFRLSPDGQVLGSFSRVNDMLAGEGKALAFAMNAGMYHPDRAPVGLYIENGEAQARVVTSAGPGNFGMLPNGVFCVGADRAQVVESRAFAQTPAACRHATQSGPMLVIAGKLHPRFLPDSTSRNVRNGVGVDDRGVVHFAISDRPVTFHEFGRLFRDVLKTPQALYLDGRISRLYAPDLGRADGGFPMGPIVGVVTDAPR</sequence>
<evidence type="ECO:0000313" key="4">
    <source>
        <dbReference type="Proteomes" id="UP000243859"/>
    </source>
</evidence>
<dbReference type="AlphaFoldDB" id="A0A2T5BV01"/>
<feature type="signal peptide" evidence="1">
    <location>
        <begin position="1"/>
        <end position="27"/>
    </location>
</feature>
<dbReference type="Pfam" id="PF09992">
    <property type="entry name" value="NAGPA"/>
    <property type="match status" value="1"/>
</dbReference>
<evidence type="ECO:0000313" key="3">
    <source>
        <dbReference type="EMBL" id="PTN03351.1"/>
    </source>
</evidence>
<dbReference type="EMBL" id="QAAA01000003">
    <property type="protein sequence ID" value="PTN03351.1"/>
    <property type="molecule type" value="Genomic_DNA"/>
</dbReference>
<proteinExistence type="predicted"/>
<evidence type="ECO:0000256" key="1">
    <source>
        <dbReference type="SAM" id="SignalP"/>
    </source>
</evidence>
<name>A0A2T5BV01_9RHOB</name>
<keyword evidence="1" id="KW-0732">Signal</keyword>
<feature type="chain" id="PRO_5015630577" evidence="1">
    <location>
        <begin position="28"/>
        <end position="252"/>
    </location>
</feature>
<feature type="domain" description="Phosphodiester glycosidase" evidence="2">
    <location>
        <begin position="81"/>
        <end position="223"/>
    </location>
</feature>
<keyword evidence="4" id="KW-1185">Reference proteome</keyword>
<reference evidence="3 4" key="1">
    <citation type="submission" date="2018-04" db="EMBL/GenBank/DDBJ databases">
        <title>Genomic Encyclopedia of Archaeal and Bacterial Type Strains, Phase II (KMG-II): from individual species to whole genera.</title>
        <authorList>
            <person name="Goeker M."/>
        </authorList>
    </citation>
    <scope>NUCLEOTIDE SEQUENCE [LARGE SCALE GENOMIC DNA]</scope>
    <source>
        <strain evidence="3 4">DSM 18064</strain>
    </source>
</reference>